<dbReference type="RefSeq" id="WP_126755483.1">
    <property type="nucleotide sequence ID" value="NZ_PIPY01000015.1"/>
</dbReference>
<reference evidence="9" key="1">
    <citation type="journal article" date="2018" name="Front. Microbiol.">
        <title>Genome-Based Analysis Reveals the Taxonomy and Diversity of the Family Idiomarinaceae.</title>
        <authorList>
            <person name="Liu Y."/>
            <person name="Lai Q."/>
            <person name="Shao Z."/>
        </authorList>
    </citation>
    <scope>NUCLEOTIDE SEQUENCE [LARGE SCALE GENOMIC DNA]</scope>
    <source>
        <strain evidence="9">CVS-6</strain>
    </source>
</reference>
<feature type="transmembrane region" description="Helical" evidence="6">
    <location>
        <begin position="82"/>
        <end position="101"/>
    </location>
</feature>
<dbReference type="PANTHER" id="PTHR35007">
    <property type="entry name" value="INTEGRAL MEMBRANE PROTEIN-RELATED"/>
    <property type="match status" value="1"/>
</dbReference>
<evidence type="ECO:0000256" key="2">
    <source>
        <dbReference type="ARBA" id="ARBA00022475"/>
    </source>
</evidence>
<feature type="transmembrane region" description="Helical" evidence="6">
    <location>
        <begin position="6"/>
        <end position="28"/>
    </location>
</feature>
<dbReference type="Proteomes" id="UP000288259">
    <property type="component" value="Unassembled WGS sequence"/>
</dbReference>
<comment type="caution">
    <text evidence="8">The sequence shown here is derived from an EMBL/GenBank/DDBJ whole genome shotgun (WGS) entry which is preliminary data.</text>
</comment>
<gene>
    <name evidence="8" type="ORF">CWI71_11840</name>
</gene>
<dbReference type="Pfam" id="PF00482">
    <property type="entry name" value="T2SSF"/>
    <property type="match status" value="1"/>
</dbReference>
<dbReference type="EMBL" id="PIPY01000015">
    <property type="protein sequence ID" value="RUO57339.1"/>
    <property type="molecule type" value="Genomic_DNA"/>
</dbReference>
<feature type="transmembrane region" description="Helical" evidence="6">
    <location>
        <begin position="49"/>
        <end position="76"/>
    </location>
</feature>
<evidence type="ECO:0000256" key="5">
    <source>
        <dbReference type="ARBA" id="ARBA00023136"/>
    </source>
</evidence>
<accession>A0A432Y8N2</accession>
<evidence type="ECO:0000256" key="6">
    <source>
        <dbReference type="SAM" id="Phobius"/>
    </source>
</evidence>
<dbReference type="PANTHER" id="PTHR35007:SF1">
    <property type="entry name" value="PILUS ASSEMBLY PROTEIN"/>
    <property type="match status" value="1"/>
</dbReference>
<evidence type="ECO:0000313" key="8">
    <source>
        <dbReference type="EMBL" id="RUO57339.1"/>
    </source>
</evidence>
<dbReference type="InterPro" id="IPR042094">
    <property type="entry name" value="T2SS_GspF_sf"/>
</dbReference>
<evidence type="ECO:0000256" key="3">
    <source>
        <dbReference type="ARBA" id="ARBA00022692"/>
    </source>
</evidence>
<keyword evidence="2" id="KW-1003">Cell membrane</keyword>
<feature type="transmembrane region" description="Helical" evidence="6">
    <location>
        <begin position="257"/>
        <end position="275"/>
    </location>
</feature>
<comment type="subcellular location">
    <subcellularLocation>
        <location evidence="1">Cell membrane</location>
        <topology evidence="1">Multi-pass membrane protein</topology>
    </subcellularLocation>
</comment>
<keyword evidence="3 6" id="KW-0812">Transmembrane</keyword>
<keyword evidence="4 6" id="KW-1133">Transmembrane helix</keyword>
<dbReference type="AlphaFoldDB" id="A0A432Y8N2"/>
<keyword evidence="5 6" id="KW-0472">Membrane</keyword>
<proteinExistence type="predicted"/>
<name>A0A432Y8N2_9GAMM</name>
<evidence type="ECO:0000313" key="9">
    <source>
        <dbReference type="Proteomes" id="UP000288259"/>
    </source>
</evidence>
<feature type="domain" description="Type II secretion system protein GspF" evidence="7">
    <location>
        <begin position="116"/>
        <end position="239"/>
    </location>
</feature>
<dbReference type="GO" id="GO:0005886">
    <property type="term" value="C:plasma membrane"/>
    <property type="evidence" value="ECO:0007669"/>
    <property type="project" value="UniProtKB-SubCell"/>
</dbReference>
<dbReference type="OrthoDB" id="5611741at2"/>
<evidence type="ECO:0000256" key="4">
    <source>
        <dbReference type="ARBA" id="ARBA00022989"/>
    </source>
</evidence>
<sequence length="287" mass="32278">MTFELWQVMLLAMVCVVVIVLAGIYLFLRFFQQIRSSLARETENSLATLLIFLPVTQFWTLVGGFTLLVCTLVLVISQQWQWVLACFVLCIAALPWLRVVARNRRVTLIERQLPEALRLLATSLQAGLSLMPALILTAQQVRAPLATELKLVAQRQQTGDSLTAALNDFYQRADTALVQFFTFALITSARYGGQQAEMLNRMARAIQQQHYAQERILSLSAQARLQGKIMFVLPLFLYVAIRAVSTESSQLLTQTDAGKLVLVVCACMMAVGFFLTRRILGQFRRDA</sequence>
<organism evidence="8 9">
    <name type="scientific">Pseudidiomarina insulisalsae</name>
    <dbReference type="NCBI Taxonomy" id="575789"/>
    <lineage>
        <taxon>Bacteria</taxon>
        <taxon>Pseudomonadati</taxon>
        <taxon>Pseudomonadota</taxon>
        <taxon>Gammaproteobacteria</taxon>
        <taxon>Alteromonadales</taxon>
        <taxon>Idiomarinaceae</taxon>
        <taxon>Pseudidiomarina</taxon>
    </lineage>
</organism>
<dbReference type="Gene3D" id="1.20.81.30">
    <property type="entry name" value="Type II secretion system (T2SS), domain F"/>
    <property type="match status" value="1"/>
</dbReference>
<feature type="transmembrane region" description="Helical" evidence="6">
    <location>
        <begin position="225"/>
        <end position="245"/>
    </location>
</feature>
<evidence type="ECO:0000259" key="7">
    <source>
        <dbReference type="Pfam" id="PF00482"/>
    </source>
</evidence>
<keyword evidence="9" id="KW-1185">Reference proteome</keyword>
<dbReference type="InterPro" id="IPR018076">
    <property type="entry name" value="T2SS_GspF_dom"/>
</dbReference>
<evidence type="ECO:0000256" key="1">
    <source>
        <dbReference type="ARBA" id="ARBA00004651"/>
    </source>
</evidence>
<protein>
    <recommendedName>
        <fullName evidence="7">Type II secretion system protein GspF domain-containing protein</fullName>
    </recommendedName>
</protein>